<evidence type="ECO:0000256" key="5">
    <source>
        <dbReference type="ARBA" id="ARBA00037900"/>
    </source>
</evidence>
<dbReference type="Proteomes" id="UP001183629">
    <property type="component" value="Unassembled WGS sequence"/>
</dbReference>
<keyword evidence="2" id="KW-0662">Pyridine nucleotide biosynthesis</keyword>
<accession>A0AAE3ZP43</accession>
<dbReference type="RefSeq" id="WP_310412485.1">
    <property type="nucleotide sequence ID" value="NZ_JAVDYC010000001.1"/>
</dbReference>
<dbReference type="Pfam" id="PF00857">
    <property type="entry name" value="Isochorismatase"/>
    <property type="match status" value="1"/>
</dbReference>
<dbReference type="InterPro" id="IPR036380">
    <property type="entry name" value="Isochorismatase-like_sf"/>
</dbReference>
<dbReference type="SUPFAM" id="SSF52499">
    <property type="entry name" value="Isochorismatase-like hydrolases"/>
    <property type="match status" value="1"/>
</dbReference>
<organism evidence="9 10">
    <name type="scientific">Catenuloplanes niger</name>
    <dbReference type="NCBI Taxonomy" id="587534"/>
    <lineage>
        <taxon>Bacteria</taxon>
        <taxon>Bacillati</taxon>
        <taxon>Actinomycetota</taxon>
        <taxon>Actinomycetes</taxon>
        <taxon>Micromonosporales</taxon>
        <taxon>Micromonosporaceae</taxon>
        <taxon>Catenuloplanes</taxon>
    </lineage>
</organism>
<keyword evidence="10" id="KW-1185">Reference proteome</keyword>
<dbReference type="GO" id="GO:0008936">
    <property type="term" value="F:nicotinamidase activity"/>
    <property type="evidence" value="ECO:0007669"/>
    <property type="project" value="UniProtKB-EC"/>
</dbReference>
<reference evidence="9 10" key="1">
    <citation type="submission" date="2023-07" db="EMBL/GenBank/DDBJ databases">
        <title>Sequencing the genomes of 1000 actinobacteria strains.</title>
        <authorList>
            <person name="Klenk H.-P."/>
        </authorList>
    </citation>
    <scope>NUCLEOTIDE SEQUENCE [LARGE SCALE GENOMIC DNA]</scope>
    <source>
        <strain evidence="9 10">DSM 44711</strain>
    </source>
</reference>
<evidence type="ECO:0000256" key="6">
    <source>
        <dbReference type="ARBA" id="ARBA00039017"/>
    </source>
</evidence>
<sequence length="191" mass="19314">MSRALIIVDVQNDFCEGGSLAVNGGAGVAAAISEALAGGGWDHVVATKDYHIDPGAHFSAHPDFVDSWPAHCVVGTDGSEFHPALDTSRVEAVFHKGQHAAAYSGFEGATPDGATLAGWLRERDVTAVDVVGIATDHCVRATALDAAAAGFDTTVLLGLTAGVAPATTESALAQLTEASVTLSGKPVVIPA</sequence>
<evidence type="ECO:0000256" key="2">
    <source>
        <dbReference type="ARBA" id="ARBA00022642"/>
    </source>
</evidence>
<evidence type="ECO:0000256" key="7">
    <source>
        <dbReference type="ARBA" id="ARBA00043224"/>
    </source>
</evidence>
<dbReference type="GO" id="GO:0019363">
    <property type="term" value="P:pyridine nucleotide biosynthetic process"/>
    <property type="evidence" value="ECO:0007669"/>
    <property type="project" value="UniProtKB-KW"/>
</dbReference>
<dbReference type="EC" id="3.5.1.19" evidence="6"/>
<dbReference type="PANTHER" id="PTHR11080:SF2">
    <property type="entry name" value="LD05707P"/>
    <property type="match status" value="1"/>
</dbReference>
<name>A0AAE3ZP43_9ACTN</name>
<protein>
    <recommendedName>
        <fullName evidence="6">nicotinamidase</fullName>
        <ecNumber evidence="6">3.5.1.19</ecNumber>
    </recommendedName>
    <alternativeName>
        <fullName evidence="7">Nicotinamide deamidase</fullName>
    </alternativeName>
</protein>
<evidence type="ECO:0000256" key="4">
    <source>
        <dbReference type="ARBA" id="ARBA00022801"/>
    </source>
</evidence>
<dbReference type="EMBL" id="JAVDYC010000001">
    <property type="protein sequence ID" value="MDR7322314.1"/>
    <property type="molecule type" value="Genomic_DNA"/>
</dbReference>
<comment type="caution">
    <text evidence="9">The sequence shown here is derived from an EMBL/GenBank/DDBJ whole genome shotgun (WGS) entry which is preliminary data.</text>
</comment>
<keyword evidence="4 9" id="KW-0378">Hydrolase</keyword>
<dbReference type="InterPro" id="IPR052347">
    <property type="entry name" value="Isochorismatase_Nicotinamidase"/>
</dbReference>
<feature type="domain" description="Isochorismatase-like" evidence="8">
    <location>
        <begin position="4"/>
        <end position="178"/>
    </location>
</feature>
<gene>
    <name evidence="9" type="ORF">J2S44_002564</name>
</gene>
<comment type="pathway">
    <text evidence="5">Cofactor biosynthesis; nicotinate biosynthesis; nicotinate from nicotinamide: step 1/1.</text>
</comment>
<evidence type="ECO:0000313" key="10">
    <source>
        <dbReference type="Proteomes" id="UP001183629"/>
    </source>
</evidence>
<dbReference type="InterPro" id="IPR000868">
    <property type="entry name" value="Isochorismatase-like_dom"/>
</dbReference>
<keyword evidence="3" id="KW-0479">Metal-binding</keyword>
<dbReference type="GO" id="GO:0046872">
    <property type="term" value="F:metal ion binding"/>
    <property type="evidence" value="ECO:0007669"/>
    <property type="project" value="UniProtKB-KW"/>
</dbReference>
<evidence type="ECO:0000256" key="1">
    <source>
        <dbReference type="ARBA" id="ARBA00006336"/>
    </source>
</evidence>
<evidence type="ECO:0000313" key="9">
    <source>
        <dbReference type="EMBL" id="MDR7322314.1"/>
    </source>
</evidence>
<comment type="similarity">
    <text evidence="1">Belongs to the isochorismatase family.</text>
</comment>
<evidence type="ECO:0000256" key="3">
    <source>
        <dbReference type="ARBA" id="ARBA00022723"/>
    </source>
</evidence>
<dbReference type="AlphaFoldDB" id="A0AAE3ZP43"/>
<dbReference type="PANTHER" id="PTHR11080">
    <property type="entry name" value="PYRAZINAMIDASE/NICOTINAMIDASE"/>
    <property type="match status" value="1"/>
</dbReference>
<evidence type="ECO:0000259" key="8">
    <source>
        <dbReference type="Pfam" id="PF00857"/>
    </source>
</evidence>
<proteinExistence type="inferred from homology"/>
<dbReference type="Gene3D" id="3.40.50.850">
    <property type="entry name" value="Isochorismatase-like"/>
    <property type="match status" value="1"/>
</dbReference>